<protein>
    <submittedName>
        <fullName evidence="2">Uncharacterized protein</fullName>
    </submittedName>
</protein>
<name>A0A4T0C2R4_AURPU</name>
<gene>
    <name evidence="2" type="ORF">D6C78_03027</name>
</gene>
<dbReference type="AlphaFoldDB" id="A0A4T0C2R4"/>
<feature type="region of interest" description="Disordered" evidence="1">
    <location>
        <begin position="163"/>
        <end position="185"/>
    </location>
</feature>
<accession>A0A4T0C2R4</accession>
<dbReference type="EMBL" id="QZBZ01000040">
    <property type="protein sequence ID" value="TIA39825.1"/>
    <property type="molecule type" value="Genomic_DNA"/>
</dbReference>
<organism evidence="2 3">
    <name type="scientific">Aureobasidium pullulans</name>
    <name type="common">Black yeast</name>
    <name type="synonym">Pullularia pullulans</name>
    <dbReference type="NCBI Taxonomy" id="5580"/>
    <lineage>
        <taxon>Eukaryota</taxon>
        <taxon>Fungi</taxon>
        <taxon>Dikarya</taxon>
        <taxon>Ascomycota</taxon>
        <taxon>Pezizomycotina</taxon>
        <taxon>Dothideomycetes</taxon>
        <taxon>Dothideomycetidae</taxon>
        <taxon>Dothideales</taxon>
        <taxon>Saccotheciaceae</taxon>
        <taxon>Aureobasidium</taxon>
    </lineage>
</organism>
<evidence type="ECO:0000313" key="2">
    <source>
        <dbReference type="EMBL" id="TIA39825.1"/>
    </source>
</evidence>
<evidence type="ECO:0000313" key="3">
    <source>
        <dbReference type="Proteomes" id="UP000308724"/>
    </source>
</evidence>
<feature type="compositionally biased region" description="Low complexity" evidence="1">
    <location>
        <begin position="176"/>
        <end position="185"/>
    </location>
</feature>
<proteinExistence type="predicted"/>
<dbReference type="Proteomes" id="UP000308724">
    <property type="component" value="Unassembled WGS sequence"/>
</dbReference>
<reference evidence="2 3" key="1">
    <citation type="submission" date="2018-10" db="EMBL/GenBank/DDBJ databases">
        <title>Fifty Aureobasidium pullulans genomes reveal a recombining polyextremotolerant generalist.</title>
        <authorList>
            <person name="Gostincar C."/>
            <person name="Turk M."/>
            <person name="Zajc J."/>
            <person name="Gunde-Cimerman N."/>
        </authorList>
    </citation>
    <scope>NUCLEOTIDE SEQUENCE [LARGE SCALE GENOMIC DNA]</scope>
    <source>
        <strain evidence="2 3">EXF-1645</strain>
    </source>
</reference>
<comment type="caution">
    <text evidence="2">The sequence shown here is derived from an EMBL/GenBank/DDBJ whole genome shotgun (WGS) entry which is preliminary data.</text>
</comment>
<evidence type="ECO:0000256" key="1">
    <source>
        <dbReference type="SAM" id="MobiDB-lite"/>
    </source>
</evidence>
<sequence>MTEQYKQDYEDAKAAIDAGDATACDKLLTDTELPRYYRIKTLVLLASASKQWRQKEDLRLRAEHIWSESRTLHPTGQNNTTDSVLSELRDLLNTLKTSQASTAPSSNYEDELSTALAETEIEDLADIADGEMEELADEEYARDQRAPGESDVARVDAETVVADEGDGEVAGSKVHSSSPNSSFAPASSLEASKEILGHVRDGQTAGASMVHRTRGCISAATSMMGCGTLEEGNT</sequence>